<evidence type="ECO:0000313" key="8">
    <source>
        <dbReference type="Proteomes" id="UP000228987"/>
    </source>
</evidence>
<evidence type="ECO:0000256" key="2">
    <source>
        <dbReference type="ARBA" id="ARBA00022785"/>
    </source>
</evidence>
<dbReference type="Pfam" id="PF14819">
    <property type="entry name" value="QueF_N"/>
    <property type="match status" value="1"/>
</dbReference>
<organism evidence="7 8">
    <name type="scientific">SAR86 cluster bacterium</name>
    <dbReference type="NCBI Taxonomy" id="2030880"/>
    <lineage>
        <taxon>Bacteria</taxon>
        <taxon>Pseudomonadati</taxon>
        <taxon>Pseudomonadota</taxon>
        <taxon>Gammaproteobacteria</taxon>
        <taxon>SAR86 cluster</taxon>
    </lineage>
</organism>
<feature type="active site" description="Proton donor" evidence="5">
    <location>
        <position position="184"/>
    </location>
</feature>
<feature type="binding site" evidence="5">
    <location>
        <begin position="80"/>
        <end position="81"/>
    </location>
    <ligand>
        <name>NADPH</name>
        <dbReference type="ChEBI" id="CHEBI:57783"/>
    </ligand>
</feature>
<dbReference type="PANTHER" id="PTHR34354">
    <property type="entry name" value="NADPH-DEPENDENT 7-CYANO-7-DEAZAGUANINE REDUCTASE"/>
    <property type="match status" value="1"/>
</dbReference>
<comment type="function">
    <text evidence="5">Catalyzes the NADPH-dependent reduction of 7-cyano-7-deazaguanine (preQ0) to 7-aminomethyl-7-deazaguanine (preQ1).</text>
</comment>
<dbReference type="InterPro" id="IPR043133">
    <property type="entry name" value="GTP-CH-I_C/QueF"/>
</dbReference>
<dbReference type="AlphaFoldDB" id="A0A2A5C809"/>
<keyword evidence="1 5" id="KW-0963">Cytoplasm</keyword>
<dbReference type="GO" id="GO:0005737">
    <property type="term" value="C:cytoplasm"/>
    <property type="evidence" value="ECO:0007669"/>
    <property type="project" value="UniProtKB-SubCell"/>
</dbReference>
<evidence type="ECO:0000259" key="6">
    <source>
        <dbReference type="Pfam" id="PF14819"/>
    </source>
</evidence>
<dbReference type="GO" id="GO:0008616">
    <property type="term" value="P:tRNA queuosine(34) biosynthetic process"/>
    <property type="evidence" value="ECO:0007669"/>
    <property type="project" value="UniProtKB-UniRule"/>
</dbReference>
<dbReference type="GO" id="GO:0033739">
    <property type="term" value="F:preQ1 synthase activity"/>
    <property type="evidence" value="ECO:0007669"/>
    <property type="project" value="UniProtKB-UniRule"/>
</dbReference>
<dbReference type="EC" id="1.7.1.13" evidence="5"/>
<dbReference type="Pfam" id="PF14489">
    <property type="entry name" value="QueF"/>
    <property type="match status" value="1"/>
</dbReference>
<keyword evidence="4 5" id="KW-0560">Oxidoreductase</keyword>
<comment type="pathway">
    <text evidence="5">tRNA modification; tRNA-queuosine biosynthesis.</text>
</comment>
<dbReference type="Proteomes" id="UP000228987">
    <property type="component" value="Unassembled WGS sequence"/>
</dbReference>
<comment type="caution">
    <text evidence="7">The sequence shown here is derived from an EMBL/GenBank/DDBJ whole genome shotgun (WGS) entry which is preliminary data.</text>
</comment>
<dbReference type="UniPathway" id="UPA00392"/>
<gene>
    <name evidence="5 7" type="primary">queF</name>
    <name evidence="7" type="ORF">COA71_12660</name>
</gene>
<comment type="catalytic activity">
    <reaction evidence="5">
        <text>7-aminomethyl-7-carbaguanine + 2 NADP(+) = 7-cyano-7-carbaguanine + 2 NADPH + 3 H(+)</text>
        <dbReference type="Rhea" id="RHEA:13409"/>
        <dbReference type="ChEBI" id="CHEBI:15378"/>
        <dbReference type="ChEBI" id="CHEBI:45075"/>
        <dbReference type="ChEBI" id="CHEBI:57783"/>
        <dbReference type="ChEBI" id="CHEBI:58349"/>
        <dbReference type="ChEBI" id="CHEBI:58703"/>
        <dbReference type="EC" id="1.7.1.13"/>
    </reaction>
</comment>
<dbReference type="SUPFAM" id="SSF55620">
    <property type="entry name" value="Tetrahydrobiopterin biosynthesis enzymes-like"/>
    <property type="match status" value="1"/>
</dbReference>
<dbReference type="Gene3D" id="3.30.1130.10">
    <property type="match status" value="2"/>
</dbReference>
<keyword evidence="2 5" id="KW-0671">Queuosine biosynthesis</keyword>
<dbReference type="HAMAP" id="MF_00817">
    <property type="entry name" value="QueF_type2"/>
    <property type="match status" value="1"/>
</dbReference>
<reference evidence="8" key="1">
    <citation type="submission" date="2017-08" db="EMBL/GenBank/DDBJ databases">
        <title>A dynamic microbial community with high functional redundancy inhabits the cold, oxic subseafloor aquifer.</title>
        <authorList>
            <person name="Tully B.J."/>
            <person name="Wheat C.G."/>
            <person name="Glazer B.T."/>
            <person name="Huber J.A."/>
        </authorList>
    </citation>
    <scope>NUCLEOTIDE SEQUENCE [LARGE SCALE GENOMIC DNA]</scope>
</reference>
<feature type="active site" description="Thioimide intermediate" evidence="5">
    <location>
        <position position="177"/>
    </location>
</feature>
<comment type="subunit">
    <text evidence="5">Homodimer.</text>
</comment>
<sequence length="270" mass="30428">MAENPMGKTSGYPDSFDPELLVALPRSTNREIIGVGDPLPFTGEDVWHAYELSWLNKQGLPTAVIGRFSFSCNSPCLVESKSFKLFLNSLNQEKFNDKKDVISLLTEHLSKCSGDKVGIELIELDASADQTKTPEGLCIDGLNVEIKDYHPNSSLLSCDENNVIEEHLYSDLFKSNCPVTNQPDWASMSIYYKGSAISHESLLAYLVSYRLHSDYHENCVEKIFVDLQKKCKPQVLTVQANFLRRGGLDINPVRSTHGEYIKTPFRFIRQ</sequence>
<evidence type="ECO:0000256" key="4">
    <source>
        <dbReference type="ARBA" id="ARBA00023002"/>
    </source>
</evidence>
<protein>
    <recommendedName>
        <fullName evidence="5">NADPH-dependent 7-cyano-7-deazaguanine reductase</fullName>
        <ecNumber evidence="5">1.7.1.13</ecNumber>
    </recommendedName>
    <alternativeName>
        <fullName evidence="5">7-cyano-7-carbaguanine reductase</fullName>
    </alternativeName>
    <alternativeName>
        <fullName evidence="5">NADPH-dependent nitrile oxidoreductase</fullName>
    </alternativeName>
    <alternativeName>
        <fullName evidence="5">PreQ(0) reductase</fullName>
    </alternativeName>
</protein>
<feature type="domain" description="NADPH-dependent 7-cyano-7-deazaguanine reductase N-terminal" evidence="6">
    <location>
        <begin position="12"/>
        <end position="121"/>
    </location>
</feature>
<comment type="similarity">
    <text evidence="5">Belongs to the GTP cyclohydrolase I family. QueF type 2 subfamily.</text>
</comment>
<dbReference type="InterPro" id="IPR029500">
    <property type="entry name" value="QueF"/>
</dbReference>
<keyword evidence="3 5" id="KW-0521">NADP</keyword>
<dbReference type="InterPro" id="IPR029139">
    <property type="entry name" value="QueF_N"/>
</dbReference>
<accession>A0A2A5C809</accession>
<feature type="binding site" evidence="5">
    <location>
        <begin position="78"/>
        <end position="80"/>
    </location>
    <ligand>
        <name>substrate</name>
    </ligand>
</feature>
<dbReference type="PANTHER" id="PTHR34354:SF1">
    <property type="entry name" value="NADPH-DEPENDENT 7-CYANO-7-DEAZAGUANINE REDUCTASE"/>
    <property type="match status" value="1"/>
</dbReference>
<dbReference type="InterPro" id="IPR050084">
    <property type="entry name" value="NADPH_dep_7-cyano-7-deazaG_red"/>
</dbReference>
<dbReference type="PIRSF" id="PIRSF004750">
    <property type="entry name" value="Nitrile_oxidored_YqcD_prd"/>
    <property type="match status" value="1"/>
</dbReference>
<evidence type="ECO:0000256" key="3">
    <source>
        <dbReference type="ARBA" id="ARBA00022857"/>
    </source>
</evidence>
<evidence type="ECO:0000313" key="7">
    <source>
        <dbReference type="EMBL" id="PCJ40014.1"/>
    </source>
</evidence>
<name>A0A2A5C809_9GAMM</name>
<comment type="subcellular location">
    <subcellularLocation>
        <location evidence="5">Cytoplasm</location>
    </subcellularLocation>
</comment>
<feature type="binding site" evidence="5">
    <location>
        <begin position="216"/>
        <end position="217"/>
    </location>
    <ligand>
        <name>substrate</name>
    </ligand>
</feature>
<dbReference type="NCBIfam" id="TIGR03138">
    <property type="entry name" value="QueF"/>
    <property type="match status" value="1"/>
</dbReference>
<evidence type="ECO:0000256" key="5">
    <source>
        <dbReference type="HAMAP-Rule" id="MF_00817"/>
    </source>
</evidence>
<feature type="binding site" evidence="5">
    <location>
        <begin position="245"/>
        <end position="246"/>
    </location>
    <ligand>
        <name>NADPH</name>
        <dbReference type="ChEBI" id="CHEBI:57783"/>
    </ligand>
</feature>
<dbReference type="EMBL" id="NVWI01000011">
    <property type="protein sequence ID" value="PCJ40014.1"/>
    <property type="molecule type" value="Genomic_DNA"/>
</dbReference>
<evidence type="ECO:0000256" key="1">
    <source>
        <dbReference type="ARBA" id="ARBA00022490"/>
    </source>
</evidence>
<proteinExistence type="inferred from homology"/>
<dbReference type="InterPro" id="IPR016428">
    <property type="entry name" value="QueF_type2"/>
</dbReference>